<dbReference type="PANTHER" id="PTHR37526:SF1">
    <property type="entry name" value="PROTEIN TUSB"/>
    <property type="match status" value="1"/>
</dbReference>
<protein>
    <submittedName>
        <fullName evidence="1">Sulfurtransferase complex subunit TusB</fullName>
    </submittedName>
</protein>
<evidence type="ECO:0000313" key="2">
    <source>
        <dbReference type="Proteomes" id="UP000439113"/>
    </source>
</evidence>
<sequence>MSTLHTVNKSPYERNALKSCLDHVSSGDTVLLIEDGVLAARKGGAFVSALRDAGCLVCALGPDLSARGVAADVAEGIHVIDYGGFVDLAAAAKRVCAWL</sequence>
<dbReference type="NCBIfam" id="TIGR03011">
    <property type="entry name" value="sulf_tusB_dsrH"/>
    <property type="match status" value="1"/>
</dbReference>
<dbReference type="PANTHER" id="PTHR37526">
    <property type="entry name" value="PROTEIN TUSB"/>
    <property type="match status" value="1"/>
</dbReference>
<dbReference type="Pfam" id="PF04077">
    <property type="entry name" value="DsrH"/>
    <property type="match status" value="1"/>
</dbReference>
<dbReference type="InterPro" id="IPR027396">
    <property type="entry name" value="DsrEFH-like"/>
</dbReference>
<dbReference type="GO" id="GO:1990228">
    <property type="term" value="C:sulfurtransferase complex"/>
    <property type="evidence" value="ECO:0007669"/>
    <property type="project" value="TreeGrafter"/>
</dbReference>
<comment type="caution">
    <text evidence="1">The sequence shown here is derived from an EMBL/GenBank/DDBJ whole genome shotgun (WGS) entry which is preliminary data.</text>
</comment>
<name>A0A6N8DLW4_RHOAC</name>
<dbReference type="GO" id="GO:0002143">
    <property type="term" value="P:tRNA wobble position uridine thiolation"/>
    <property type="evidence" value="ECO:0007669"/>
    <property type="project" value="InterPro"/>
</dbReference>
<organism evidence="1 2">
    <name type="scientific">Rhodoblastus acidophilus</name>
    <name type="common">Rhodopseudomonas acidophila</name>
    <dbReference type="NCBI Taxonomy" id="1074"/>
    <lineage>
        <taxon>Bacteria</taxon>
        <taxon>Pseudomonadati</taxon>
        <taxon>Pseudomonadota</taxon>
        <taxon>Alphaproteobacteria</taxon>
        <taxon>Hyphomicrobiales</taxon>
        <taxon>Rhodoblastaceae</taxon>
        <taxon>Rhodoblastus</taxon>
    </lineage>
</organism>
<accession>A0A6N8DLW4</accession>
<dbReference type="SUPFAM" id="SSF75169">
    <property type="entry name" value="DsrEFH-like"/>
    <property type="match status" value="1"/>
</dbReference>
<evidence type="ECO:0000313" key="1">
    <source>
        <dbReference type="EMBL" id="MTV29764.1"/>
    </source>
</evidence>
<dbReference type="OrthoDB" id="9795117at2"/>
<dbReference type="AlphaFoldDB" id="A0A6N8DLW4"/>
<reference evidence="1 2" key="1">
    <citation type="submission" date="2019-11" db="EMBL/GenBank/DDBJ databases">
        <title>Whole-genome sequence of a Rhodoblastus acidophilus DSM 142.</title>
        <authorList>
            <person name="Kyndt J.A."/>
            <person name="Meyer T.E."/>
        </authorList>
    </citation>
    <scope>NUCLEOTIDE SEQUENCE [LARGE SCALE GENOMIC DNA]</scope>
    <source>
        <strain evidence="1 2">DSM 142</strain>
    </source>
</reference>
<dbReference type="EMBL" id="WNKS01000001">
    <property type="protein sequence ID" value="MTV29764.1"/>
    <property type="molecule type" value="Genomic_DNA"/>
</dbReference>
<dbReference type="InterPro" id="IPR007215">
    <property type="entry name" value="Sulphur_relay_TusB/DsrH"/>
</dbReference>
<proteinExistence type="predicted"/>
<gene>
    <name evidence="1" type="primary">dsrH</name>
    <name evidence="1" type="ORF">GJ654_02005</name>
</gene>
<dbReference type="Gene3D" id="3.40.1260.10">
    <property type="entry name" value="DsrEFH-like"/>
    <property type="match status" value="1"/>
</dbReference>
<dbReference type="Proteomes" id="UP000439113">
    <property type="component" value="Unassembled WGS sequence"/>
</dbReference>
<dbReference type="RefSeq" id="WP_155444411.1">
    <property type="nucleotide sequence ID" value="NZ_JAOQNR010000001.1"/>
</dbReference>
<keyword evidence="1" id="KW-0808">Transferase</keyword>
<dbReference type="GO" id="GO:0016740">
    <property type="term" value="F:transferase activity"/>
    <property type="evidence" value="ECO:0007669"/>
    <property type="project" value="UniProtKB-KW"/>
</dbReference>